<name>A0A835PED4_VANPL</name>
<organism evidence="7 8">
    <name type="scientific">Vanilla planifolia</name>
    <name type="common">Vanilla</name>
    <dbReference type="NCBI Taxonomy" id="51239"/>
    <lineage>
        <taxon>Eukaryota</taxon>
        <taxon>Viridiplantae</taxon>
        <taxon>Streptophyta</taxon>
        <taxon>Embryophyta</taxon>
        <taxon>Tracheophyta</taxon>
        <taxon>Spermatophyta</taxon>
        <taxon>Magnoliopsida</taxon>
        <taxon>Liliopsida</taxon>
        <taxon>Asparagales</taxon>
        <taxon>Orchidaceae</taxon>
        <taxon>Vanilloideae</taxon>
        <taxon>Vanilleae</taxon>
        <taxon>Vanilla</taxon>
    </lineage>
</organism>
<keyword evidence="1" id="KW-0808">Transferase</keyword>
<dbReference type="GO" id="GO:0006048">
    <property type="term" value="P:UDP-N-acetylglucosamine biosynthetic process"/>
    <property type="evidence" value="ECO:0007669"/>
    <property type="project" value="TreeGrafter"/>
</dbReference>
<evidence type="ECO:0000256" key="1">
    <source>
        <dbReference type="ARBA" id="ARBA00022679"/>
    </source>
</evidence>
<evidence type="ECO:0000313" key="7">
    <source>
        <dbReference type="EMBL" id="KAG0451489.1"/>
    </source>
</evidence>
<comment type="caution">
    <text evidence="7">The sequence shown here is derived from an EMBL/GenBank/DDBJ whole genome shotgun (WGS) entry which is preliminary data.</text>
</comment>
<dbReference type="Gene3D" id="1.10.10.60">
    <property type="entry name" value="Homeodomain-like"/>
    <property type="match status" value="2"/>
</dbReference>
<feature type="domain" description="Myb-like" evidence="5">
    <location>
        <begin position="4"/>
        <end position="55"/>
    </location>
</feature>
<dbReference type="SUPFAM" id="SSF46689">
    <property type="entry name" value="Homeodomain-like"/>
    <property type="match status" value="1"/>
</dbReference>
<evidence type="ECO:0000256" key="3">
    <source>
        <dbReference type="ARBA" id="ARBA00022737"/>
    </source>
</evidence>
<evidence type="ECO:0000313" key="8">
    <source>
        <dbReference type="Proteomes" id="UP000639772"/>
    </source>
</evidence>
<proteinExistence type="predicted"/>
<feature type="domain" description="HTH myb-type" evidence="6">
    <location>
        <begin position="4"/>
        <end position="55"/>
    </location>
</feature>
<keyword evidence="3" id="KW-0677">Repeat</keyword>
<sequence>MDEEEHRLRASWSPEEDKRLLELVIEYGARKWGQVSNQIPGRSGKSCRLRWFNQLNPNIKHRPFNAEEDQFIVEAQRKHGNKWATIARSLPGRTDNAIKNRWNSRLCHLRATKIGNHRPTIPSTTSSTKFVGASSCSPFAEIDLHAIEKHYQMEPLPMAETTAACSSISSMEEEPCARDHAMRKRVCRGDHKAESIAGISPESLELRPEVHQKATDVPMMEYPTLGASPSRLEQEEPSAHEDVDGEEVCQREHSTMATQHSQTTLLPFKVLESNEGEDACQKEQNTIAAKGYQWTPLASPIHKEDGEKHPCQKKDNTILTQDYQMSTPPLNINGHDTEDGALQIVDWTITKQHCQTVDDATLFQESLFQGSQTIPMLSDVHEDFRGKCACQRKNNMEAARNYQATPLPVKDVSGARISSLSSELESNVRNKVGRVLRLYHKEDTIVENSLTKVDKIICLSLNLQGGVSGDEGNKRMGLTDMCTTPVAIMTSSVKNNHKHISALFEKHGWFGRGRQNFHLFEQPMVPVVSAEDGQWLCCGPLSLVCKPGGHGAIWKLAYDKGVFEWFYSHGRKAATVRQVSNVVAATDVTLLALAGIGLKHEKKLGFASCRRNFGATEGINVLIEKENGNGQWEYGLSCIEYTEFEKYGIKDGPVSFDSLQAEFPANTNVLYIDLKAAEMIGASKSRSCLPGMVLNLKKPVTFVDDLGTSRSMSGGRLECTMQNIADSFRNTYAFRCNKGIDSSLDTFIVHNERKRVTSSAKRRRKATDMSLHQACFMLEGILNMIDI</sequence>
<dbReference type="Proteomes" id="UP000639772">
    <property type="component" value="Unassembled WGS sequence"/>
</dbReference>
<feature type="domain" description="HTH myb-type" evidence="6">
    <location>
        <begin position="56"/>
        <end position="110"/>
    </location>
</feature>
<dbReference type="InterPro" id="IPR039741">
    <property type="entry name" value="UDP-sugar_pyrophosphorylase"/>
</dbReference>
<dbReference type="InterPro" id="IPR017930">
    <property type="entry name" value="Myb_dom"/>
</dbReference>
<protein>
    <submittedName>
        <fullName evidence="7">Uncharacterized protein</fullName>
    </submittedName>
</protein>
<keyword evidence="2" id="KW-0548">Nucleotidyltransferase</keyword>
<dbReference type="SUPFAM" id="SSF53448">
    <property type="entry name" value="Nucleotide-diphospho-sugar transferases"/>
    <property type="match status" value="1"/>
</dbReference>
<dbReference type="InterPro" id="IPR002618">
    <property type="entry name" value="UDPGP_fam"/>
</dbReference>
<feature type="domain" description="Myb-like" evidence="5">
    <location>
        <begin position="56"/>
        <end position="106"/>
    </location>
</feature>
<dbReference type="OrthoDB" id="2020092at2759"/>
<evidence type="ECO:0000256" key="4">
    <source>
        <dbReference type="ARBA" id="ARBA00023125"/>
    </source>
</evidence>
<dbReference type="GO" id="GO:0003677">
    <property type="term" value="F:DNA binding"/>
    <property type="evidence" value="ECO:0007669"/>
    <property type="project" value="UniProtKB-KW"/>
</dbReference>
<evidence type="ECO:0000259" key="6">
    <source>
        <dbReference type="PROSITE" id="PS51294"/>
    </source>
</evidence>
<dbReference type="SMART" id="SM00717">
    <property type="entry name" value="SANT"/>
    <property type="match status" value="2"/>
</dbReference>
<dbReference type="Pfam" id="PF13921">
    <property type="entry name" value="Myb_DNA-bind_6"/>
    <property type="match status" value="1"/>
</dbReference>
<dbReference type="PANTHER" id="PTHR11952:SF14">
    <property type="entry name" value="UTP--GLUCOSE-1-PHOSPHATE URIDYLYLTRANSFERASE 3, CHLOROPLASTIC"/>
    <property type="match status" value="1"/>
</dbReference>
<dbReference type="PROSITE" id="PS50090">
    <property type="entry name" value="MYB_LIKE"/>
    <property type="match status" value="2"/>
</dbReference>
<dbReference type="Pfam" id="PF01704">
    <property type="entry name" value="UDPGP"/>
    <property type="match status" value="1"/>
</dbReference>
<keyword evidence="4" id="KW-0238">DNA-binding</keyword>
<dbReference type="InterPro" id="IPR009057">
    <property type="entry name" value="Homeodomain-like_sf"/>
</dbReference>
<dbReference type="PANTHER" id="PTHR11952">
    <property type="entry name" value="UDP- GLUCOSE PYROPHOSPHORYLASE"/>
    <property type="match status" value="1"/>
</dbReference>
<evidence type="ECO:0000256" key="2">
    <source>
        <dbReference type="ARBA" id="ARBA00022695"/>
    </source>
</evidence>
<gene>
    <name evidence="7" type="ORF">HPP92_026182</name>
</gene>
<dbReference type="GO" id="GO:0003977">
    <property type="term" value="F:UDP-N-acetylglucosamine diphosphorylase activity"/>
    <property type="evidence" value="ECO:0007669"/>
    <property type="project" value="TreeGrafter"/>
</dbReference>
<dbReference type="CDD" id="cd00167">
    <property type="entry name" value="SANT"/>
    <property type="match status" value="2"/>
</dbReference>
<dbReference type="FunFam" id="1.10.10.60:FF:000010">
    <property type="entry name" value="Transcriptional activator Myb isoform A"/>
    <property type="match status" value="1"/>
</dbReference>
<dbReference type="InterPro" id="IPR001005">
    <property type="entry name" value="SANT/Myb"/>
</dbReference>
<dbReference type="PROSITE" id="PS51294">
    <property type="entry name" value="HTH_MYB"/>
    <property type="match status" value="2"/>
</dbReference>
<dbReference type="EMBL" id="JADCNM010000057">
    <property type="protein sequence ID" value="KAG0451489.1"/>
    <property type="molecule type" value="Genomic_DNA"/>
</dbReference>
<accession>A0A835PED4</accession>
<dbReference type="AlphaFoldDB" id="A0A835PED4"/>
<dbReference type="InterPro" id="IPR029044">
    <property type="entry name" value="Nucleotide-diphossugar_trans"/>
</dbReference>
<reference evidence="7 8" key="1">
    <citation type="journal article" date="2020" name="Nat. Food">
        <title>A phased Vanilla planifolia genome enables genetic improvement of flavour and production.</title>
        <authorList>
            <person name="Hasing T."/>
            <person name="Tang H."/>
            <person name="Brym M."/>
            <person name="Khazi F."/>
            <person name="Huang T."/>
            <person name="Chambers A.H."/>
        </authorList>
    </citation>
    <scope>NUCLEOTIDE SEQUENCE [LARGE SCALE GENOMIC DNA]</scope>
    <source>
        <tissue evidence="7">Leaf</tissue>
    </source>
</reference>
<evidence type="ECO:0000259" key="5">
    <source>
        <dbReference type="PROSITE" id="PS50090"/>
    </source>
</evidence>
<dbReference type="Gene3D" id="3.90.550.10">
    <property type="entry name" value="Spore Coat Polysaccharide Biosynthesis Protein SpsA, Chain A"/>
    <property type="match status" value="1"/>
</dbReference>